<dbReference type="AlphaFoldDB" id="A0ABD5QSX6"/>
<dbReference type="Pfam" id="PF04307">
    <property type="entry name" value="YdjM"/>
    <property type="match status" value="1"/>
</dbReference>
<dbReference type="GO" id="GO:0016787">
    <property type="term" value="F:hydrolase activity"/>
    <property type="evidence" value="ECO:0007669"/>
    <property type="project" value="UniProtKB-KW"/>
</dbReference>
<keyword evidence="1" id="KW-0378">Hydrolase</keyword>
<name>A0ABD5QSX6_9EURY</name>
<sequence length="184" mass="20111">MWPWGHLALAYLLYSPLYRLRYRAPPTWPGLGLLVVGSQAPDLIDKPLAWTLNVLPTGRSLGHSVLLGTAIVAVVVVVLRRLDLPGWPFAFGYYTHLLGDSIRPVLDGRFHDLAFLLWPVVSQAPPAEPKTGILRYLLDARLEGSVVVDLGLAGVALALWLLEGAPGVRGLWNAVRGRLVPTTE</sequence>
<keyword evidence="2" id="KW-1185">Reference proteome</keyword>
<evidence type="ECO:0000313" key="1">
    <source>
        <dbReference type="EMBL" id="MFC5135092.1"/>
    </source>
</evidence>
<dbReference type="Proteomes" id="UP001596145">
    <property type="component" value="Unassembled WGS sequence"/>
</dbReference>
<gene>
    <name evidence="1" type="ORF">ACFPJA_10245</name>
</gene>
<dbReference type="RefSeq" id="WP_122104849.1">
    <property type="nucleotide sequence ID" value="NZ_JBHSKV010000013.1"/>
</dbReference>
<dbReference type="InterPro" id="IPR007404">
    <property type="entry name" value="YdjM-like"/>
</dbReference>
<reference evidence="1 2" key="1">
    <citation type="journal article" date="2019" name="Int. J. Syst. Evol. Microbiol.">
        <title>The Global Catalogue of Microorganisms (GCM) 10K type strain sequencing project: providing services to taxonomists for standard genome sequencing and annotation.</title>
        <authorList>
            <consortium name="The Broad Institute Genomics Platform"/>
            <consortium name="The Broad Institute Genome Sequencing Center for Infectious Disease"/>
            <person name="Wu L."/>
            <person name="Ma J."/>
        </authorList>
    </citation>
    <scope>NUCLEOTIDE SEQUENCE [LARGE SCALE GENOMIC DNA]</scope>
    <source>
        <strain evidence="1 2">CGMCC 1.16026</strain>
    </source>
</reference>
<comment type="caution">
    <text evidence="1">The sequence shown here is derived from an EMBL/GenBank/DDBJ whole genome shotgun (WGS) entry which is preliminary data.</text>
</comment>
<organism evidence="1 2">
    <name type="scientific">Halorubrum glutamatedens</name>
    <dbReference type="NCBI Taxonomy" id="2707018"/>
    <lineage>
        <taxon>Archaea</taxon>
        <taxon>Methanobacteriati</taxon>
        <taxon>Methanobacteriota</taxon>
        <taxon>Stenosarchaea group</taxon>
        <taxon>Halobacteria</taxon>
        <taxon>Halobacteriales</taxon>
        <taxon>Haloferacaceae</taxon>
        <taxon>Halorubrum</taxon>
    </lineage>
</organism>
<accession>A0ABD5QSX6</accession>
<proteinExistence type="predicted"/>
<evidence type="ECO:0000313" key="2">
    <source>
        <dbReference type="Proteomes" id="UP001596145"/>
    </source>
</evidence>
<protein>
    <submittedName>
        <fullName evidence="1">Metal-dependent hydrolase</fullName>
    </submittedName>
</protein>
<dbReference type="EMBL" id="JBHSKV010000013">
    <property type="protein sequence ID" value="MFC5135092.1"/>
    <property type="molecule type" value="Genomic_DNA"/>
</dbReference>